<dbReference type="PANTHER" id="PTHR13318">
    <property type="entry name" value="PARTNER OF PAIRED, ISOFORM B-RELATED"/>
    <property type="match status" value="1"/>
</dbReference>
<dbReference type="Pfam" id="PF12937">
    <property type="entry name" value="F-box-like"/>
    <property type="match status" value="1"/>
</dbReference>
<evidence type="ECO:0000256" key="1">
    <source>
        <dbReference type="SAM" id="MobiDB-lite"/>
    </source>
</evidence>
<evidence type="ECO:0000313" key="3">
    <source>
        <dbReference type="EnsemblMetazoa" id="BGLB030786-PA"/>
    </source>
</evidence>
<dbReference type="InterPro" id="IPR032675">
    <property type="entry name" value="LRR_dom_sf"/>
</dbReference>
<dbReference type="KEGG" id="bgt:106079959"/>
<name>A0A2C9LGC4_BIOGL</name>
<dbReference type="InterPro" id="IPR001810">
    <property type="entry name" value="F-box_dom"/>
</dbReference>
<dbReference type="PROSITE" id="PS50181">
    <property type="entry name" value="FBOX"/>
    <property type="match status" value="1"/>
</dbReference>
<dbReference type="GO" id="GO:0031146">
    <property type="term" value="P:SCF-dependent proteasomal ubiquitin-dependent protein catabolic process"/>
    <property type="evidence" value="ECO:0007669"/>
    <property type="project" value="TreeGrafter"/>
</dbReference>
<dbReference type="InterPro" id="IPR036047">
    <property type="entry name" value="F-box-like_dom_sf"/>
</dbReference>
<gene>
    <name evidence="3" type="primary">106079959</name>
</gene>
<dbReference type="EnsemblMetazoa" id="BGLB030786-RA">
    <property type="protein sequence ID" value="BGLB030786-PA"/>
    <property type="gene ID" value="BGLB030786"/>
</dbReference>
<dbReference type="AlphaFoldDB" id="A0A2C9LGC4"/>
<dbReference type="Gene3D" id="3.80.10.10">
    <property type="entry name" value="Ribonuclease Inhibitor"/>
    <property type="match status" value="2"/>
</dbReference>
<dbReference type="InterPro" id="IPR001611">
    <property type="entry name" value="Leu-rich_rpt"/>
</dbReference>
<dbReference type="Gene3D" id="1.20.1280.50">
    <property type="match status" value="1"/>
</dbReference>
<dbReference type="Pfam" id="PF00560">
    <property type="entry name" value="LRR_1"/>
    <property type="match status" value="1"/>
</dbReference>
<protein>
    <recommendedName>
        <fullName evidence="2">F-box domain-containing protein</fullName>
    </recommendedName>
</protein>
<dbReference type="CDD" id="cd22119">
    <property type="entry name" value="F-box_FBXL6"/>
    <property type="match status" value="1"/>
</dbReference>
<dbReference type="InterPro" id="IPR047922">
    <property type="entry name" value="FBXL6_F-box"/>
</dbReference>
<dbReference type="OrthoDB" id="3134645at2759"/>
<dbReference type="GO" id="GO:0019005">
    <property type="term" value="C:SCF ubiquitin ligase complex"/>
    <property type="evidence" value="ECO:0007669"/>
    <property type="project" value="InterPro"/>
</dbReference>
<dbReference type="VEuPathDB" id="VectorBase:BGLAX_045689"/>
<evidence type="ECO:0000313" key="4">
    <source>
        <dbReference type="Proteomes" id="UP000076420"/>
    </source>
</evidence>
<feature type="region of interest" description="Disordered" evidence="1">
    <location>
        <begin position="24"/>
        <end position="91"/>
    </location>
</feature>
<dbReference type="SUPFAM" id="SSF52047">
    <property type="entry name" value="RNI-like"/>
    <property type="match status" value="1"/>
</dbReference>
<dbReference type="Proteomes" id="UP000076420">
    <property type="component" value="Unassembled WGS sequence"/>
</dbReference>
<evidence type="ECO:0000259" key="2">
    <source>
        <dbReference type="PROSITE" id="PS50181"/>
    </source>
</evidence>
<organism evidence="3 4">
    <name type="scientific">Biomphalaria glabrata</name>
    <name type="common">Bloodfluke planorb</name>
    <name type="synonym">Freshwater snail</name>
    <dbReference type="NCBI Taxonomy" id="6526"/>
    <lineage>
        <taxon>Eukaryota</taxon>
        <taxon>Metazoa</taxon>
        <taxon>Spiralia</taxon>
        <taxon>Lophotrochozoa</taxon>
        <taxon>Mollusca</taxon>
        <taxon>Gastropoda</taxon>
        <taxon>Heterobranchia</taxon>
        <taxon>Euthyneura</taxon>
        <taxon>Panpulmonata</taxon>
        <taxon>Hygrophila</taxon>
        <taxon>Lymnaeoidea</taxon>
        <taxon>Planorbidae</taxon>
        <taxon>Biomphalaria</taxon>
    </lineage>
</organism>
<proteinExistence type="predicted"/>
<reference evidence="3" key="1">
    <citation type="submission" date="2020-05" db="UniProtKB">
        <authorList>
            <consortium name="EnsemblMetazoa"/>
        </authorList>
    </citation>
    <scope>IDENTIFICATION</scope>
    <source>
        <strain evidence="3">BB02</strain>
    </source>
</reference>
<dbReference type="SUPFAM" id="SSF81383">
    <property type="entry name" value="F-box domain"/>
    <property type="match status" value="1"/>
</dbReference>
<feature type="compositionally biased region" description="Basic residues" evidence="1">
    <location>
        <begin position="71"/>
        <end position="82"/>
    </location>
</feature>
<accession>A0A2C9LGC4</accession>
<dbReference type="STRING" id="6526.A0A2C9LGC4"/>
<feature type="domain" description="F-box" evidence="2">
    <location>
        <begin position="97"/>
        <end position="148"/>
    </location>
</feature>
<sequence>MSKPKRRGGKGLFGLQKKKSILFTFQPREGEEYSSDSEDSDYVPGRHSSDEGEELPLNQVKKRVRKENVKHNKVQSGKKLRNSARSSVEQCTVSNDDTMTVRLPDEILLRIFQFCVLNEGISKFLPRISRVCKDWNRLSHDPTLFEKLDLSASQLQLTKTLPKGLLENDLSLCKSLCLSGQTKLQNSIIESLLTSTPALVSLDVFNCPTIKPELVKRLPQLCPCLSHVDLSHSNDFNTSITISSIEVLITACGLRLVELRLARILAVKNNMKSLFKLLQDNCPNLEELDLRMNPRFPQAVSPHCYVDMVGFIKGCPKLKELRLDGVNICEKLETKKPYEPTLINLKTFSQSAVVCDTSVQPIFYLMFGPDCRLTELNISSSNLVPTEIIDFVTEVESCYMADMKWKSVEVMILYECLSKWCTSLRVLDLSYNKLNEILDTGLGAYKLSNGVSYPLEVLNLSNTVVSSNVVIQMIKSCKGLVSIDLTACRELPRGTKRIFQKNEFRTLLKILSGAGSGEDTDSG</sequence>
<dbReference type="VEuPathDB" id="VectorBase:BGLB030786"/>
<feature type="compositionally biased region" description="Acidic residues" evidence="1">
    <location>
        <begin position="32"/>
        <end position="41"/>
    </location>
</feature>